<dbReference type="OrthoDB" id="6750869at2759"/>
<name>E3NJY8_CAERE</name>
<gene>
    <name evidence="1" type="ORF">CRE_09849</name>
</gene>
<protein>
    <submittedName>
        <fullName evidence="1">Uncharacterized protein</fullName>
    </submittedName>
</protein>
<reference evidence="1" key="1">
    <citation type="submission" date="2007-07" db="EMBL/GenBank/DDBJ databases">
        <title>PCAP assembly of the Caenorhabditis remanei genome.</title>
        <authorList>
            <consortium name="The Caenorhabditis remanei Sequencing Consortium"/>
            <person name="Wilson R.K."/>
        </authorList>
    </citation>
    <scope>NUCLEOTIDE SEQUENCE [LARGE SCALE GENOMIC DNA]</scope>
    <source>
        <strain evidence="1">PB4641</strain>
    </source>
</reference>
<dbReference type="AlphaFoldDB" id="E3NJY8"/>
<sequence>MISVLHKITVLISMELARPTTPPLPRSVKNTKFPSDEELTYLRRCLKFKNLNALPQGVSLNNMAKVFDIFIRKMIQKAGGNLTSTKYRLNLRHPGYRATDGFWAMHQTYAVADGHFLCNTISNHMQSNTNISLDDAMTISMKIFERDKKAMAGRGRNVPEESLGSKVIKTFGIKWGLIADFFVTESNLIKSVDDLEHFIVPSKDAIAALEEKRASNK</sequence>
<organism evidence="2">
    <name type="scientific">Caenorhabditis remanei</name>
    <name type="common">Caenorhabditis vulgaris</name>
    <dbReference type="NCBI Taxonomy" id="31234"/>
    <lineage>
        <taxon>Eukaryota</taxon>
        <taxon>Metazoa</taxon>
        <taxon>Ecdysozoa</taxon>
        <taxon>Nematoda</taxon>
        <taxon>Chromadorea</taxon>
        <taxon>Rhabditida</taxon>
        <taxon>Rhabditina</taxon>
        <taxon>Rhabditomorpha</taxon>
        <taxon>Rhabditoidea</taxon>
        <taxon>Rhabditidae</taxon>
        <taxon>Peloderinae</taxon>
        <taxon>Caenorhabditis</taxon>
    </lineage>
</organism>
<evidence type="ECO:0000313" key="1">
    <source>
        <dbReference type="EMBL" id="EFP01538.1"/>
    </source>
</evidence>
<proteinExistence type="predicted"/>
<dbReference type="Proteomes" id="UP000008281">
    <property type="component" value="Unassembled WGS sequence"/>
</dbReference>
<dbReference type="EMBL" id="DS268769">
    <property type="protein sequence ID" value="EFP01538.1"/>
    <property type="molecule type" value="Genomic_DNA"/>
</dbReference>
<keyword evidence="2" id="KW-1185">Reference proteome</keyword>
<dbReference type="HOGENOM" id="CLU_1273321_0_0_1"/>
<evidence type="ECO:0000313" key="2">
    <source>
        <dbReference type="Proteomes" id="UP000008281"/>
    </source>
</evidence>
<accession>E3NJY8</accession>
<dbReference type="InParanoid" id="E3NJY8"/>